<accession>A0A6M3X723</accession>
<dbReference type="InterPro" id="IPR049718">
    <property type="entry name" value="AKO59007-like"/>
</dbReference>
<protein>
    <submittedName>
        <fullName evidence="1">Putative capsid protein</fullName>
    </submittedName>
</protein>
<dbReference type="NCBIfam" id="NF033394">
    <property type="entry name" value="capsid_maj_Podo"/>
    <property type="match status" value="1"/>
</dbReference>
<dbReference type="EMBL" id="MT144590">
    <property type="protein sequence ID" value="QJH93670.1"/>
    <property type="molecule type" value="Genomic_DNA"/>
</dbReference>
<gene>
    <name evidence="1" type="ORF">TM448B00128_0045</name>
</gene>
<name>A0A6M3X723_9ZZZZ</name>
<sequence length="455" mass="49534">MTTATLSAYDEVLKTFYLPAIQEQLNHSTILADLIDVNEEDVSGKDAKIEMQYGKSTGIGARGDGEALPAANYQKFIQATVPMQYNYGRIQVSGIAIAATRDERGAYAKVLDTEIKGIVTDLKDDINRQLWGAGHGLLARWRSGAAGTLTVQKKYRGNSAGGDGFGSTFGAKYMEVGDPLTPVVATISSATVGTYVVDATDIAPTVIVKTEADYDTLTITDPSVTEAIGTFYIRFNNAVASLGADGLAAGVNRKEMMGLRGIVTDTDLDDITFNTGAFDGLTVNDPLQGIAADTYTWFQAVVKAHASGRYAGQRALTLNLMDTMFDSVEENAGKDYGPDLVLTTRALRREYADLCRADRRYVNTMVLDGGWKAIDYNGIPLTVDNDAIDGEIYFLSTRDLQLYRMSDYDWMQKDGAVLSRVSGYDAYEAVLFRYAELGCKRRNSHGVLCDLAYTL</sequence>
<reference evidence="1" key="1">
    <citation type="submission" date="2020-03" db="EMBL/GenBank/DDBJ databases">
        <title>The deep terrestrial virosphere.</title>
        <authorList>
            <person name="Holmfeldt K."/>
            <person name="Nilsson E."/>
            <person name="Simone D."/>
            <person name="Lopez-Fernandez M."/>
            <person name="Wu X."/>
            <person name="de Brujin I."/>
            <person name="Lundin D."/>
            <person name="Andersson A."/>
            <person name="Bertilsson S."/>
            <person name="Dopson M."/>
        </authorList>
    </citation>
    <scope>NUCLEOTIDE SEQUENCE</scope>
    <source>
        <strain evidence="1">TM448B00128</strain>
    </source>
</reference>
<evidence type="ECO:0000313" key="1">
    <source>
        <dbReference type="EMBL" id="QJH93670.1"/>
    </source>
</evidence>
<proteinExistence type="predicted"/>
<organism evidence="1">
    <name type="scientific">viral metagenome</name>
    <dbReference type="NCBI Taxonomy" id="1070528"/>
    <lineage>
        <taxon>unclassified sequences</taxon>
        <taxon>metagenomes</taxon>
        <taxon>organismal metagenomes</taxon>
    </lineage>
</organism>
<dbReference type="AlphaFoldDB" id="A0A6M3X723"/>